<name>A0ACB6R8R6_9PLEO</name>
<keyword evidence="2" id="KW-1185">Reference proteome</keyword>
<organism evidence="1 2">
    <name type="scientific">Lindgomyces ingoldianus</name>
    <dbReference type="NCBI Taxonomy" id="673940"/>
    <lineage>
        <taxon>Eukaryota</taxon>
        <taxon>Fungi</taxon>
        <taxon>Dikarya</taxon>
        <taxon>Ascomycota</taxon>
        <taxon>Pezizomycotina</taxon>
        <taxon>Dothideomycetes</taxon>
        <taxon>Pleosporomycetidae</taxon>
        <taxon>Pleosporales</taxon>
        <taxon>Lindgomycetaceae</taxon>
        <taxon>Lindgomyces</taxon>
    </lineage>
</organism>
<proteinExistence type="predicted"/>
<dbReference type="Proteomes" id="UP000799755">
    <property type="component" value="Unassembled WGS sequence"/>
</dbReference>
<gene>
    <name evidence="1" type="ORF">BDR25DRAFT_331481</name>
</gene>
<evidence type="ECO:0000313" key="2">
    <source>
        <dbReference type="Proteomes" id="UP000799755"/>
    </source>
</evidence>
<accession>A0ACB6R8R6</accession>
<evidence type="ECO:0000313" key="1">
    <source>
        <dbReference type="EMBL" id="KAF2475678.1"/>
    </source>
</evidence>
<reference evidence="1" key="1">
    <citation type="journal article" date="2020" name="Stud. Mycol.">
        <title>101 Dothideomycetes genomes: a test case for predicting lifestyles and emergence of pathogens.</title>
        <authorList>
            <person name="Haridas S."/>
            <person name="Albert R."/>
            <person name="Binder M."/>
            <person name="Bloem J."/>
            <person name="Labutti K."/>
            <person name="Salamov A."/>
            <person name="Andreopoulos B."/>
            <person name="Baker S."/>
            <person name="Barry K."/>
            <person name="Bills G."/>
            <person name="Bluhm B."/>
            <person name="Cannon C."/>
            <person name="Castanera R."/>
            <person name="Culley D."/>
            <person name="Daum C."/>
            <person name="Ezra D."/>
            <person name="Gonzalez J."/>
            <person name="Henrissat B."/>
            <person name="Kuo A."/>
            <person name="Liang C."/>
            <person name="Lipzen A."/>
            <person name="Lutzoni F."/>
            <person name="Magnuson J."/>
            <person name="Mondo S."/>
            <person name="Nolan M."/>
            <person name="Ohm R."/>
            <person name="Pangilinan J."/>
            <person name="Park H.-J."/>
            <person name="Ramirez L."/>
            <person name="Alfaro M."/>
            <person name="Sun H."/>
            <person name="Tritt A."/>
            <person name="Yoshinaga Y."/>
            <person name="Zwiers L.-H."/>
            <person name="Turgeon B."/>
            <person name="Goodwin S."/>
            <person name="Spatafora J."/>
            <person name="Crous P."/>
            <person name="Grigoriev I."/>
        </authorList>
    </citation>
    <scope>NUCLEOTIDE SEQUENCE</scope>
    <source>
        <strain evidence="1">ATCC 200398</strain>
    </source>
</reference>
<protein>
    <submittedName>
        <fullName evidence="1">Uncharacterized protein</fullName>
    </submittedName>
</protein>
<dbReference type="EMBL" id="MU003495">
    <property type="protein sequence ID" value="KAF2475678.1"/>
    <property type="molecule type" value="Genomic_DNA"/>
</dbReference>
<comment type="caution">
    <text evidence="1">The sequence shown here is derived from an EMBL/GenBank/DDBJ whole genome shotgun (WGS) entry which is preliminary data.</text>
</comment>
<sequence length="298" mass="32897">MDGQLISILGEPVTDPEEEAFLLFSQDIPSQSLGFIDSKAPALNITVAGHDLTIHQSRGLLHSDRKQGTTGAVVWKVTPLFAEWVASQNFVFEAGYLAADSIALELGAGVAGIVALALAPKIKRYIATDQGYVLRLLKQNISENSATNSRNGNKIERSRHKRPHAANNLPSSNIETLELDWESDLRLALYSVLGREDSISDGGPNGVDLLIACDCIYNDTLIEPLNEACAQICHLRSSNPEARPTLCLIAQQLRSYEVFESWLKSFHQKFHVWRVPDQLLIAPLREHSGFVIHIGLLR</sequence>